<proteinExistence type="inferred from homology"/>
<keyword evidence="6" id="KW-0808">Transferase</keyword>
<keyword evidence="7" id="KW-1185">Reference proteome</keyword>
<dbReference type="InterPro" id="IPR015421">
    <property type="entry name" value="PyrdxlP-dep_Trfase_major"/>
</dbReference>
<organism evidence="6 7">
    <name type="scientific">Anaeromyxobacter dehalogenans (strain ATCC BAA-258 / DSM 21875 / 2CP-1)</name>
    <dbReference type="NCBI Taxonomy" id="455488"/>
    <lineage>
        <taxon>Bacteria</taxon>
        <taxon>Pseudomonadati</taxon>
        <taxon>Myxococcota</taxon>
        <taxon>Myxococcia</taxon>
        <taxon>Myxococcales</taxon>
        <taxon>Cystobacterineae</taxon>
        <taxon>Anaeromyxobacteraceae</taxon>
        <taxon>Anaeromyxobacter</taxon>
    </lineage>
</organism>
<dbReference type="Proteomes" id="UP000007089">
    <property type="component" value="Chromosome"/>
</dbReference>
<evidence type="ECO:0000256" key="4">
    <source>
        <dbReference type="RuleBase" id="RU004504"/>
    </source>
</evidence>
<dbReference type="Gene3D" id="3.40.640.10">
    <property type="entry name" value="Type I PLP-dependent aspartate aminotransferase-like (Major domain)"/>
    <property type="match status" value="1"/>
</dbReference>
<keyword evidence="6" id="KW-0032">Aminotransferase</keyword>
<dbReference type="InterPro" id="IPR000192">
    <property type="entry name" value="Aminotrans_V_dom"/>
</dbReference>
<keyword evidence="2" id="KW-0663">Pyridoxal phosphate</keyword>
<dbReference type="GO" id="GO:0008483">
    <property type="term" value="F:transaminase activity"/>
    <property type="evidence" value="ECO:0007669"/>
    <property type="project" value="UniProtKB-KW"/>
</dbReference>
<dbReference type="AlphaFoldDB" id="B8J5G5"/>
<comment type="cofactor">
    <cofactor evidence="1 4">
        <name>pyridoxal 5'-phosphate</name>
        <dbReference type="ChEBI" id="CHEBI:597326"/>
    </cofactor>
</comment>
<accession>B8J5G5</accession>
<dbReference type="InterPro" id="IPR020578">
    <property type="entry name" value="Aminotrans_V_PyrdxlP_BS"/>
</dbReference>
<evidence type="ECO:0000256" key="1">
    <source>
        <dbReference type="ARBA" id="ARBA00001933"/>
    </source>
</evidence>
<dbReference type="PANTHER" id="PTHR43686">
    <property type="entry name" value="SULFURTRANSFERASE-RELATED"/>
    <property type="match status" value="1"/>
</dbReference>
<reference evidence="6" key="1">
    <citation type="submission" date="2009-01" db="EMBL/GenBank/DDBJ databases">
        <title>Complete sequence of Anaeromyxobacter dehalogenans 2CP-1.</title>
        <authorList>
            <consortium name="US DOE Joint Genome Institute"/>
            <person name="Lucas S."/>
            <person name="Copeland A."/>
            <person name="Lapidus A."/>
            <person name="Glavina del Rio T."/>
            <person name="Dalin E."/>
            <person name="Tice H."/>
            <person name="Bruce D."/>
            <person name="Goodwin L."/>
            <person name="Pitluck S."/>
            <person name="Saunders E."/>
            <person name="Brettin T."/>
            <person name="Detter J.C."/>
            <person name="Han C."/>
            <person name="Larimer F."/>
            <person name="Land M."/>
            <person name="Hauser L."/>
            <person name="Kyrpides N."/>
            <person name="Ovchinnikova G."/>
            <person name="Beliaev A.S."/>
            <person name="Richardson P."/>
        </authorList>
    </citation>
    <scope>NUCLEOTIDE SEQUENCE</scope>
    <source>
        <strain evidence="6">2CP-1</strain>
    </source>
</reference>
<dbReference type="PANTHER" id="PTHR43686:SF1">
    <property type="entry name" value="AMINOTRAN_5 DOMAIN-CONTAINING PROTEIN"/>
    <property type="match status" value="1"/>
</dbReference>
<gene>
    <name evidence="6" type="ordered locus">A2cp1_3497</name>
</gene>
<dbReference type="KEGG" id="acp:A2cp1_3497"/>
<evidence type="ECO:0000256" key="2">
    <source>
        <dbReference type="ARBA" id="ARBA00022898"/>
    </source>
</evidence>
<dbReference type="EMBL" id="CP001359">
    <property type="protein sequence ID" value="ACL66827.1"/>
    <property type="molecule type" value="Genomic_DNA"/>
</dbReference>
<feature type="domain" description="Aminotransferase class V" evidence="5">
    <location>
        <begin position="32"/>
        <end position="446"/>
    </location>
</feature>
<dbReference type="HOGENOM" id="CLU_003433_9_3_7"/>
<dbReference type="PROSITE" id="PS00018">
    <property type="entry name" value="EF_HAND_1"/>
    <property type="match status" value="1"/>
</dbReference>
<evidence type="ECO:0000259" key="5">
    <source>
        <dbReference type="Pfam" id="PF00266"/>
    </source>
</evidence>
<comment type="similarity">
    <text evidence="3">Belongs to the class-V pyridoxal-phosphate-dependent aminotransferase family.</text>
</comment>
<evidence type="ECO:0000313" key="6">
    <source>
        <dbReference type="EMBL" id="ACL66827.1"/>
    </source>
</evidence>
<dbReference type="InterPro" id="IPR018247">
    <property type="entry name" value="EF_Hand_1_Ca_BS"/>
</dbReference>
<evidence type="ECO:0000313" key="7">
    <source>
        <dbReference type="Proteomes" id="UP000007089"/>
    </source>
</evidence>
<evidence type="ECO:0000256" key="3">
    <source>
        <dbReference type="RuleBase" id="RU004075"/>
    </source>
</evidence>
<dbReference type="RefSeq" id="WP_015934623.1">
    <property type="nucleotide sequence ID" value="NC_011891.1"/>
</dbReference>
<dbReference type="Pfam" id="PF00266">
    <property type="entry name" value="Aminotran_5"/>
    <property type="match status" value="1"/>
</dbReference>
<sequence length="573" mass="62017">MPFEQVAARVRRGEIGRRTFVCTPFGRRLVTYADLTATGRALAPVEALVAAARPLYANTHTAISTTGRVTTRLRESAREAIARAVNAGPDDVVLFVGSGATSAVNKLVGLLGLRISEPLERAYGLSRHVPPDERPVVLVSPYEHHSNQLPWLESVAEVVEVDLDGDGQVDLADLDRKAARYAGRPLRVGAFSAGSNVTGALTDVRAVARVLHRRGFLACADYAAAGPYVPIDMHPADADERLDAIVVSTHKFAGGPEGSGILVAHRALFRSRTPERPGGGTVEYVAAFDRLSVDYTERLAEREEGGTPDILGDVRAGLAFLVKEALGPEAILAHETALAERAMARLRRHPRIRLYGPAHGPRLPILSFNVEGLHHDFVSALLDHLFGIQNRAGCSCAGPYGHRLLGIGPERSSELRRAIALGVLALKPGWVRISLPYTATEDEIEFLLEAVELVADHGEAFLPLYRLGWGDGMWRPLDAAPADPVAVELTVEAVRAALLREEPPAPPAEEPVTEAQAAALRRDYLDEARRLATELEARHAGQPLRWNPPTGDAFVDRLVWFRYVHADPSAPAA</sequence>
<dbReference type="PROSITE" id="PS00595">
    <property type="entry name" value="AA_TRANSFER_CLASS_5"/>
    <property type="match status" value="1"/>
</dbReference>
<dbReference type="Gene3D" id="3.90.1150.10">
    <property type="entry name" value="Aspartate Aminotransferase, domain 1"/>
    <property type="match status" value="1"/>
</dbReference>
<dbReference type="SUPFAM" id="SSF53383">
    <property type="entry name" value="PLP-dependent transferases"/>
    <property type="match status" value="1"/>
</dbReference>
<protein>
    <submittedName>
        <fullName evidence="6">Aminotransferase class V</fullName>
    </submittedName>
</protein>
<name>B8J5G5_ANAD2</name>
<dbReference type="InterPro" id="IPR015424">
    <property type="entry name" value="PyrdxlP-dep_Trfase"/>
</dbReference>
<dbReference type="InterPro" id="IPR015422">
    <property type="entry name" value="PyrdxlP-dep_Trfase_small"/>
</dbReference>